<evidence type="ECO:0000256" key="2">
    <source>
        <dbReference type="ARBA" id="ARBA00022490"/>
    </source>
</evidence>
<dbReference type="InterPro" id="IPR036390">
    <property type="entry name" value="WH_DNA-bd_sf"/>
</dbReference>
<dbReference type="AlphaFoldDB" id="A0A378Y705"/>
<dbReference type="SUPFAM" id="SSF52172">
    <property type="entry name" value="CheY-like"/>
    <property type="match status" value="1"/>
</dbReference>
<reference evidence="12 13" key="1">
    <citation type="submission" date="2018-06" db="EMBL/GenBank/DDBJ databases">
        <authorList>
            <consortium name="Pathogen Informatics"/>
            <person name="Doyle S."/>
        </authorList>
    </citation>
    <scope>NUCLEOTIDE SEQUENCE [LARGE SCALE GENOMIC DNA]</scope>
    <source>
        <strain evidence="12 13">NCTC1934</strain>
    </source>
</reference>
<dbReference type="Gene3D" id="3.40.50.2300">
    <property type="match status" value="1"/>
</dbReference>
<keyword evidence="2 9" id="KW-0963">Cytoplasm</keyword>
<dbReference type="Proteomes" id="UP000255467">
    <property type="component" value="Unassembled WGS sequence"/>
</dbReference>
<evidence type="ECO:0000256" key="4">
    <source>
        <dbReference type="ARBA" id="ARBA00023012"/>
    </source>
</evidence>
<evidence type="ECO:0000256" key="3">
    <source>
        <dbReference type="ARBA" id="ARBA00022553"/>
    </source>
</evidence>
<dbReference type="GO" id="GO:0005737">
    <property type="term" value="C:cytoplasm"/>
    <property type="evidence" value="ECO:0007669"/>
    <property type="project" value="UniProtKB-SubCell"/>
</dbReference>
<dbReference type="InterPro" id="IPR036388">
    <property type="entry name" value="WH-like_DNA-bd_sf"/>
</dbReference>
<comment type="subcellular location">
    <subcellularLocation>
        <location evidence="1 9">Cytoplasm</location>
    </subcellularLocation>
</comment>
<keyword evidence="5 9" id="KW-0805">Transcription regulation</keyword>
<dbReference type="InterPro" id="IPR024187">
    <property type="entry name" value="Sig_transdc_resp-reg_cit/mal"/>
</dbReference>
<dbReference type="InterPro" id="IPR051271">
    <property type="entry name" value="2C-system_Tx_regulators"/>
</dbReference>
<keyword evidence="13" id="KW-1185">Reference proteome</keyword>
<dbReference type="GO" id="GO:0003677">
    <property type="term" value="F:DNA binding"/>
    <property type="evidence" value="ECO:0007669"/>
    <property type="project" value="UniProtKB-KW"/>
</dbReference>
<evidence type="ECO:0000256" key="5">
    <source>
        <dbReference type="ARBA" id="ARBA00023015"/>
    </source>
</evidence>
<evidence type="ECO:0000313" key="13">
    <source>
        <dbReference type="Proteomes" id="UP000255467"/>
    </source>
</evidence>
<accession>A0A378Y705</accession>
<dbReference type="SMART" id="SM00448">
    <property type="entry name" value="REC"/>
    <property type="match status" value="1"/>
</dbReference>
<dbReference type="PROSITE" id="PS50110">
    <property type="entry name" value="RESPONSE_REGULATORY"/>
    <property type="match status" value="1"/>
</dbReference>
<dbReference type="Gene3D" id="1.10.10.10">
    <property type="entry name" value="Winged helix-like DNA-binding domain superfamily/Winged helix DNA-binding domain"/>
    <property type="match status" value="1"/>
</dbReference>
<dbReference type="EMBL" id="UGRY01000002">
    <property type="protein sequence ID" value="SUA72996.1"/>
    <property type="molecule type" value="Genomic_DNA"/>
</dbReference>
<dbReference type="PANTHER" id="PTHR45526">
    <property type="entry name" value="TRANSCRIPTIONAL REGULATORY PROTEIN DPIA"/>
    <property type="match status" value="1"/>
</dbReference>
<feature type="modified residue" description="4-aspartylphosphate" evidence="10">
    <location>
        <position position="90"/>
    </location>
</feature>
<dbReference type="InterPro" id="IPR001789">
    <property type="entry name" value="Sig_transdc_resp-reg_receiver"/>
</dbReference>
<organism evidence="12 13">
    <name type="scientific">Nocardia otitidiscaviarum</name>
    <dbReference type="NCBI Taxonomy" id="1823"/>
    <lineage>
        <taxon>Bacteria</taxon>
        <taxon>Bacillati</taxon>
        <taxon>Actinomycetota</taxon>
        <taxon>Actinomycetes</taxon>
        <taxon>Mycobacteriales</taxon>
        <taxon>Nocardiaceae</taxon>
        <taxon>Nocardia</taxon>
    </lineage>
</organism>
<protein>
    <recommendedName>
        <fullName evidence="9">Transcriptional regulatory protein</fullName>
    </recommendedName>
</protein>
<dbReference type="STRING" id="1406858.GCA_000710895_01541"/>
<evidence type="ECO:0000256" key="8">
    <source>
        <dbReference type="ARBA" id="ARBA00023163"/>
    </source>
</evidence>
<dbReference type="InterPro" id="IPR011006">
    <property type="entry name" value="CheY-like_superfamily"/>
</dbReference>
<dbReference type="PIRSF" id="PIRSF006171">
    <property type="entry name" value="RR_citrat_malat"/>
    <property type="match status" value="1"/>
</dbReference>
<evidence type="ECO:0000256" key="1">
    <source>
        <dbReference type="ARBA" id="ARBA00004496"/>
    </source>
</evidence>
<evidence type="ECO:0000256" key="6">
    <source>
        <dbReference type="ARBA" id="ARBA00023125"/>
    </source>
</evidence>
<dbReference type="GO" id="GO:0003700">
    <property type="term" value="F:DNA-binding transcription factor activity"/>
    <property type="evidence" value="ECO:0007669"/>
    <property type="project" value="InterPro"/>
</dbReference>
<gene>
    <name evidence="12" type="primary">dcuR</name>
    <name evidence="12" type="ORF">NCTC1934_00428</name>
</gene>
<sequence>MDVGGMDVGGGSRAGAAAARAAAVAGGGVRAMIRVLVVEDEPAIASAHRSYVARVPGFEPVAVAHSGRAALDAVAKAARADEPIDLVLMDIGLPDMSGLEVAAVLARSRRRPDVIAITSARDLEVVRAAVAHGVVLYLLKPFTFAAFRDKLERYLEFRAALPDTTDAVSQQDIDRAFGALRTTDTRVGTPKGLAPQTLQEITRVLRDADAGLTAGDAGRAIGVSRVTAWRYLERLADDGVVRRQTDYGRTGRPRVRYVWGR</sequence>
<keyword evidence="3 10" id="KW-0597">Phosphoprotein</keyword>
<proteinExistence type="predicted"/>
<dbReference type="Pfam" id="PF00072">
    <property type="entry name" value="Response_reg"/>
    <property type="match status" value="1"/>
</dbReference>
<evidence type="ECO:0000313" key="12">
    <source>
        <dbReference type="EMBL" id="SUA72996.1"/>
    </source>
</evidence>
<dbReference type="PANTHER" id="PTHR45526:SF1">
    <property type="entry name" value="TRANSCRIPTIONAL REGULATORY PROTEIN DCUR-RELATED"/>
    <property type="match status" value="1"/>
</dbReference>
<keyword evidence="4 9" id="KW-0902">Two-component regulatory system</keyword>
<evidence type="ECO:0000259" key="11">
    <source>
        <dbReference type="PROSITE" id="PS50110"/>
    </source>
</evidence>
<evidence type="ECO:0000256" key="10">
    <source>
        <dbReference type="PROSITE-ProRule" id="PRU00169"/>
    </source>
</evidence>
<evidence type="ECO:0000256" key="7">
    <source>
        <dbReference type="ARBA" id="ARBA00023159"/>
    </source>
</evidence>
<dbReference type="SUPFAM" id="SSF46785">
    <property type="entry name" value="Winged helix' DNA-binding domain"/>
    <property type="match status" value="1"/>
</dbReference>
<evidence type="ECO:0000256" key="9">
    <source>
        <dbReference type="PIRNR" id="PIRNR006171"/>
    </source>
</evidence>
<dbReference type="GO" id="GO:0000156">
    <property type="term" value="F:phosphorelay response regulator activity"/>
    <property type="evidence" value="ECO:0007669"/>
    <property type="project" value="TreeGrafter"/>
</dbReference>
<feature type="domain" description="Response regulatory" evidence="11">
    <location>
        <begin position="34"/>
        <end position="155"/>
    </location>
</feature>
<name>A0A378Y705_9NOCA</name>
<keyword evidence="6 9" id="KW-0238">DNA-binding</keyword>
<keyword evidence="8 9" id="KW-0804">Transcription</keyword>
<keyword evidence="7 9" id="KW-0010">Activator</keyword>